<protein>
    <recommendedName>
        <fullName evidence="8">Endoglucanase</fullName>
        <ecNumber evidence="8">3.2.1.4</ecNumber>
    </recommendedName>
</protein>
<dbReference type="EC" id="3.2.1.4" evidence="8"/>
<evidence type="ECO:0000313" key="10">
    <source>
        <dbReference type="EMBL" id="GAT33329.1"/>
    </source>
</evidence>
<dbReference type="FunFam" id="1.50.10.10:FF:000020">
    <property type="entry name" value="Endoglucanase"/>
    <property type="match status" value="1"/>
</dbReference>
<dbReference type="STRING" id="690879.TSACC_21743"/>
<accession>A0A146G6E7</accession>
<evidence type="ECO:0000256" key="6">
    <source>
        <dbReference type="ARBA" id="ARBA00023326"/>
    </source>
</evidence>
<comment type="caution">
    <text evidence="10">The sequence shown here is derived from an EMBL/GenBank/DDBJ whole genome shotgun (WGS) entry which is preliminary data.</text>
</comment>
<proteinExistence type="inferred from homology"/>
<keyword evidence="11" id="KW-1185">Reference proteome</keyword>
<dbReference type="InterPro" id="IPR033126">
    <property type="entry name" value="Glyco_hydro_9_Asp/Glu_AS"/>
</dbReference>
<dbReference type="PROSITE" id="PS00698">
    <property type="entry name" value="GH9_3"/>
    <property type="match status" value="1"/>
</dbReference>
<dbReference type="InterPro" id="IPR001701">
    <property type="entry name" value="Glyco_hydro_9"/>
</dbReference>
<evidence type="ECO:0000256" key="3">
    <source>
        <dbReference type="ARBA" id="ARBA00023001"/>
    </source>
</evidence>
<evidence type="ECO:0000256" key="2">
    <source>
        <dbReference type="ARBA" id="ARBA00022801"/>
    </source>
</evidence>
<organism evidence="10 11">
    <name type="scientific">Terrimicrobium sacchariphilum</name>
    <dbReference type="NCBI Taxonomy" id="690879"/>
    <lineage>
        <taxon>Bacteria</taxon>
        <taxon>Pseudomonadati</taxon>
        <taxon>Verrucomicrobiota</taxon>
        <taxon>Terrimicrobiia</taxon>
        <taxon>Terrimicrobiales</taxon>
        <taxon>Terrimicrobiaceae</taxon>
        <taxon>Terrimicrobium</taxon>
    </lineage>
</organism>
<comment type="catalytic activity">
    <reaction evidence="1 8">
        <text>Endohydrolysis of (1-&gt;4)-beta-D-glucosidic linkages in cellulose, lichenin and cereal beta-D-glucans.</text>
        <dbReference type="EC" id="3.2.1.4"/>
    </reaction>
</comment>
<dbReference type="EMBL" id="BDCO01000002">
    <property type="protein sequence ID" value="GAT33329.1"/>
    <property type="molecule type" value="Genomic_DNA"/>
</dbReference>
<dbReference type="InterPro" id="IPR012341">
    <property type="entry name" value="6hp_glycosidase-like_sf"/>
</dbReference>
<dbReference type="Gene3D" id="1.50.10.10">
    <property type="match status" value="1"/>
</dbReference>
<feature type="active site" evidence="7">
    <location>
        <position position="398"/>
    </location>
</feature>
<evidence type="ECO:0000256" key="4">
    <source>
        <dbReference type="ARBA" id="ARBA00023277"/>
    </source>
</evidence>
<feature type="domain" description="Glycoside hydrolase family 9" evidence="9">
    <location>
        <begin position="2"/>
        <end position="420"/>
    </location>
</feature>
<feature type="active site" evidence="7">
    <location>
        <position position="407"/>
    </location>
</feature>
<dbReference type="AlphaFoldDB" id="A0A146G6E7"/>
<evidence type="ECO:0000256" key="1">
    <source>
        <dbReference type="ARBA" id="ARBA00000966"/>
    </source>
</evidence>
<evidence type="ECO:0000313" key="11">
    <source>
        <dbReference type="Proteomes" id="UP000076023"/>
    </source>
</evidence>
<evidence type="ECO:0000256" key="8">
    <source>
        <dbReference type="RuleBase" id="RU361166"/>
    </source>
</evidence>
<dbReference type="GO" id="GO:0008810">
    <property type="term" value="F:cellulase activity"/>
    <property type="evidence" value="ECO:0007669"/>
    <property type="project" value="UniProtKB-EC"/>
</dbReference>
<name>A0A146G6E7_TERSA</name>
<dbReference type="SUPFAM" id="SSF48208">
    <property type="entry name" value="Six-hairpin glycosidases"/>
    <property type="match status" value="1"/>
</dbReference>
<keyword evidence="2 7" id="KW-0378">Hydrolase</keyword>
<comment type="similarity">
    <text evidence="7 8">Belongs to the glycosyl hydrolase 9 (cellulase E) family.</text>
</comment>
<dbReference type="InParanoid" id="A0A146G6E7"/>
<keyword evidence="6 7" id="KW-0624">Polysaccharide degradation</keyword>
<dbReference type="PANTHER" id="PTHR22298">
    <property type="entry name" value="ENDO-1,4-BETA-GLUCANASE"/>
    <property type="match status" value="1"/>
</dbReference>
<sequence>MALYFYDAQRSGKLPEGFRVKWRGDSALEDGSDVGIDLTGGFYDAGDHVKFALPMASAMTLLSWGGIEYGDGYHRAHQKGVLLSLVRWGADWLMRAHPSEDVFYAQVGNGALDHDRWGAAEAMTMKRPAYKVDSSKPGSDVVAEASAALASAAILFKSEDPEYSQRLLRSARSLFALADTHRGRYSKAIHDAAEYYPSSGYLDELIWAAAWLYRATGEAGYLQKAEAYYQRFQDDDDLHWTQTWDDKIYGANVLLAEMTGKDVYKSAVERWLNFWTVGDAGKRIRYTPGGLAWLDRWGSLRYAANTAFLAFIYADRVGDHGTRYRDFARSQIDYILGENPEHRSYVVGFGANPPRNPHHAGAHGSLSDDVDEPGDNRHILYGALVGGPSAPKDDAYIDRRSDYVTNEVSLDYNAGFTGALARMALEYGGTPLEVFPPVE</sequence>
<evidence type="ECO:0000256" key="7">
    <source>
        <dbReference type="PROSITE-ProRule" id="PRU10060"/>
    </source>
</evidence>
<dbReference type="Pfam" id="PF00759">
    <property type="entry name" value="Glyco_hydro_9"/>
    <property type="match status" value="1"/>
</dbReference>
<dbReference type="InterPro" id="IPR008928">
    <property type="entry name" value="6-hairpin_glycosidase_sf"/>
</dbReference>
<reference evidence="11" key="1">
    <citation type="journal article" date="2017" name="Genome Announc.">
        <title>Draft Genome Sequence of Terrimicrobium sacchariphilum NM-5T, a Facultative Anaerobic Soil Bacterium of the Class Spartobacteria.</title>
        <authorList>
            <person name="Qiu Y.L."/>
            <person name="Tourlousse D.M."/>
            <person name="Matsuura N."/>
            <person name="Ohashi A."/>
            <person name="Sekiguchi Y."/>
        </authorList>
    </citation>
    <scope>NUCLEOTIDE SEQUENCE [LARGE SCALE GENOMIC DNA]</scope>
    <source>
        <strain evidence="11">NM-5</strain>
    </source>
</reference>
<keyword evidence="3 8" id="KW-0136">Cellulose degradation</keyword>
<dbReference type="Proteomes" id="UP000076023">
    <property type="component" value="Unassembled WGS sequence"/>
</dbReference>
<dbReference type="GO" id="GO:0030245">
    <property type="term" value="P:cellulose catabolic process"/>
    <property type="evidence" value="ECO:0007669"/>
    <property type="project" value="UniProtKB-KW"/>
</dbReference>
<evidence type="ECO:0000256" key="5">
    <source>
        <dbReference type="ARBA" id="ARBA00023295"/>
    </source>
</evidence>
<keyword evidence="4 7" id="KW-0119">Carbohydrate metabolism</keyword>
<gene>
    <name evidence="10" type="ORF">TSACC_21743</name>
</gene>
<evidence type="ECO:0000259" key="9">
    <source>
        <dbReference type="Pfam" id="PF00759"/>
    </source>
</evidence>
<keyword evidence="5 7" id="KW-0326">Glycosidase</keyword>